<accession>A0A1G2F8E8</accession>
<evidence type="ECO:0000256" key="2">
    <source>
        <dbReference type="SAM" id="SignalP"/>
    </source>
</evidence>
<feature type="chain" id="PRO_5009582847" description="Polymer-forming cytoskeletal protein" evidence="2">
    <location>
        <begin position="21"/>
        <end position="375"/>
    </location>
</feature>
<feature type="transmembrane region" description="Helical" evidence="1">
    <location>
        <begin position="349"/>
        <end position="367"/>
    </location>
</feature>
<reference evidence="3 4" key="1">
    <citation type="journal article" date="2016" name="Nat. Commun.">
        <title>Thousands of microbial genomes shed light on interconnected biogeochemical processes in an aquifer system.</title>
        <authorList>
            <person name="Anantharaman K."/>
            <person name="Brown C.T."/>
            <person name="Hug L.A."/>
            <person name="Sharon I."/>
            <person name="Castelle C.J."/>
            <person name="Probst A.J."/>
            <person name="Thomas B.C."/>
            <person name="Singh A."/>
            <person name="Wilkins M.J."/>
            <person name="Karaoz U."/>
            <person name="Brodie E.L."/>
            <person name="Williams K.H."/>
            <person name="Hubbard S.S."/>
            <person name="Banfield J.F."/>
        </authorList>
    </citation>
    <scope>NUCLEOTIDE SEQUENCE [LARGE SCALE GENOMIC DNA]</scope>
</reference>
<feature type="transmembrane region" description="Helical" evidence="1">
    <location>
        <begin position="325"/>
        <end position="343"/>
    </location>
</feature>
<keyword evidence="1" id="KW-0472">Membrane</keyword>
<dbReference type="AlphaFoldDB" id="A0A1G2F8E8"/>
<dbReference type="EMBL" id="MHMV01000027">
    <property type="protein sequence ID" value="OGZ34349.1"/>
    <property type="molecule type" value="Genomic_DNA"/>
</dbReference>
<evidence type="ECO:0000313" key="3">
    <source>
        <dbReference type="EMBL" id="OGZ34349.1"/>
    </source>
</evidence>
<feature type="signal peptide" evidence="2">
    <location>
        <begin position="1"/>
        <end position="20"/>
    </location>
</feature>
<gene>
    <name evidence="3" type="ORF">A2174_03785</name>
</gene>
<keyword evidence="2" id="KW-0732">Signal</keyword>
<evidence type="ECO:0000313" key="4">
    <source>
        <dbReference type="Proteomes" id="UP000177725"/>
    </source>
</evidence>
<keyword evidence="1" id="KW-1133">Transmembrane helix</keyword>
<protein>
    <recommendedName>
        <fullName evidence="5">Polymer-forming cytoskeletal protein</fullName>
    </recommendedName>
</protein>
<feature type="transmembrane region" description="Helical" evidence="1">
    <location>
        <begin position="292"/>
        <end position="318"/>
    </location>
</feature>
<sequence>KKIIAILCFVLLVSPIAAWAAVFSGSETYALGANQTLSENLYVAGSNINIAGKADADVMAAGGTIIISGNIGQDLALAGGNITTMGAIGQDARIVGGTIIINNNVGGDLMIFGGQITIEQSATVFGETAIFGGQILVNGNLNKNLYIWGGDVQINGKIAQNVKIKASNGLKLGPSAQIDGNLEYWAPKTAEISSGAKIIGKTTFNQYQPRSAKNFGRAEGLAWFMSLIISLVSALLIYYIFRKQIQDLILRASVSFWKETLRGFVLAIVMPVTIIILFVTIIGALLGILGMLIYILFAIFAYILAPMLLGTILFRLILKKPEFEISWLSVVVGVLVMRIIGFVPIFGWLFVLVFFLAVFGSLFYYLWRQFEAGKA</sequence>
<keyword evidence="1" id="KW-0812">Transmembrane</keyword>
<feature type="transmembrane region" description="Helical" evidence="1">
    <location>
        <begin position="261"/>
        <end position="286"/>
    </location>
</feature>
<feature type="non-terminal residue" evidence="3">
    <location>
        <position position="1"/>
    </location>
</feature>
<evidence type="ECO:0008006" key="5">
    <source>
        <dbReference type="Google" id="ProtNLM"/>
    </source>
</evidence>
<comment type="caution">
    <text evidence="3">The sequence shown here is derived from an EMBL/GenBank/DDBJ whole genome shotgun (WGS) entry which is preliminary data.</text>
</comment>
<proteinExistence type="predicted"/>
<dbReference type="Proteomes" id="UP000177725">
    <property type="component" value="Unassembled WGS sequence"/>
</dbReference>
<evidence type="ECO:0000256" key="1">
    <source>
        <dbReference type="SAM" id="Phobius"/>
    </source>
</evidence>
<feature type="transmembrane region" description="Helical" evidence="1">
    <location>
        <begin position="220"/>
        <end position="241"/>
    </location>
</feature>
<organism evidence="3 4">
    <name type="scientific">Candidatus Portnoybacteria bacterium RBG_13_41_18</name>
    <dbReference type="NCBI Taxonomy" id="1801991"/>
    <lineage>
        <taxon>Bacteria</taxon>
        <taxon>Candidatus Portnoyibacteriota</taxon>
    </lineage>
</organism>
<name>A0A1G2F8E8_9BACT</name>